<evidence type="ECO:0000256" key="1">
    <source>
        <dbReference type="SAM" id="MobiDB-lite"/>
    </source>
</evidence>
<reference evidence="2" key="1">
    <citation type="submission" date="2019-12" db="EMBL/GenBank/DDBJ databases">
        <title>Genome sequencing and annotation of Brassica cretica.</title>
        <authorList>
            <person name="Studholme D.J."/>
            <person name="Sarris P.F."/>
        </authorList>
    </citation>
    <scope>NUCLEOTIDE SEQUENCE</scope>
    <source>
        <strain evidence="2">PFS-102/07</strain>
        <tissue evidence="2">Leaf</tissue>
    </source>
</reference>
<proteinExistence type="predicted"/>
<dbReference type="EMBL" id="QGKY02000094">
    <property type="protein sequence ID" value="KAF2604790.1"/>
    <property type="molecule type" value="Genomic_DNA"/>
</dbReference>
<protein>
    <submittedName>
        <fullName evidence="2">Uncharacterized protein</fullName>
    </submittedName>
</protein>
<feature type="compositionally biased region" description="Basic and acidic residues" evidence="1">
    <location>
        <begin position="50"/>
        <end position="64"/>
    </location>
</feature>
<sequence>MDEEDDPWLEDQSMTDEEDVQWADDCSNTDSDEELYEEDPEPEPPDPYQDDPHSTDWSRKKSDPEEGYESDSWQEETEAENSLEISEDWDHESEEETQLQLDVQEDLWEDQTNPDAEQDDMPWYEDTNSQLSLGETDHKDEETWNREDEQDSFGTNSENEEEAITHSTYFSGYGQRDETYPQWEDEMEALFQSHHVPEEEKLSYATKTLIGPALAWWKRKQHAQWVPDTVSYPKGTLQPERKKAGVVLESGEPQTKDEAMAQESFDPGIKQEDERPTNGERFKENQGQHLTCPQNVEAVTRNNKSTQAVKEQIILQLVETIWTKDHMYDPHKEITRCLYAKRKQEIVHSHTLIPYDPGDQAPPIRVPDQNRGVVLSFLPKGEPPDLPSKIKPIKYHVKMASFSNQDEVCHKTNFHGFYTPGMSQNRWNQPKIYLDQEDTNFINRKFSTPSICEYPSLKAVSSPMKKSYVQEKLMEFKMDLLAFQKSKNEEKSPRKM</sequence>
<feature type="region of interest" description="Disordered" evidence="1">
    <location>
        <begin position="251"/>
        <end position="277"/>
    </location>
</feature>
<organism evidence="2">
    <name type="scientific">Brassica cretica</name>
    <name type="common">Mustard</name>
    <dbReference type="NCBI Taxonomy" id="69181"/>
    <lineage>
        <taxon>Eukaryota</taxon>
        <taxon>Viridiplantae</taxon>
        <taxon>Streptophyta</taxon>
        <taxon>Embryophyta</taxon>
        <taxon>Tracheophyta</taxon>
        <taxon>Spermatophyta</taxon>
        <taxon>Magnoliopsida</taxon>
        <taxon>eudicotyledons</taxon>
        <taxon>Gunneridae</taxon>
        <taxon>Pentapetalae</taxon>
        <taxon>rosids</taxon>
        <taxon>malvids</taxon>
        <taxon>Brassicales</taxon>
        <taxon>Brassicaceae</taxon>
        <taxon>Brassiceae</taxon>
        <taxon>Brassica</taxon>
    </lineage>
</organism>
<accession>A0A8S9L9H0</accession>
<feature type="compositionally biased region" description="Acidic residues" evidence="1">
    <location>
        <begin position="30"/>
        <end position="44"/>
    </location>
</feature>
<feature type="compositionally biased region" description="Acidic residues" evidence="1">
    <location>
        <begin position="65"/>
        <end position="109"/>
    </location>
</feature>
<feature type="compositionally biased region" description="Basic and acidic residues" evidence="1">
    <location>
        <begin position="135"/>
        <end position="147"/>
    </location>
</feature>
<feature type="compositionally biased region" description="Acidic residues" evidence="1">
    <location>
        <begin position="1"/>
        <end position="22"/>
    </location>
</feature>
<comment type="caution">
    <text evidence="2">The sequence shown here is derived from an EMBL/GenBank/DDBJ whole genome shotgun (WGS) entry which is preliminary data.</text>
</comment>
<evidence type="ECO:0000313" key="2">
    <source>
        <dbReference type="EMBL" id="KAF2604790.1"/>
    </source>
</evidence>
<feature type="region of interest" description="Disordered" evidence="1">
    <location>
        <begin position="1"/>
        <end position="178"/>
    </location>
</feature>
<gene>
    <name evidence="2" type="ORF">F2Q70_00025808</name>
</gene>
<dbReference type="AlphaFoldDB" id="A0A8S9L9H0"/>
<name>A0A8S9L9H0_BRACR</name>